<keyword evidence="3" id="KW-1185">Reference proteome</keyword>
<organism evidence="2 3">
    <name type="scientific">Mycobacterium numidiamassiliense</name>
    <dbReference type="NCBI Taxonomy" id="1841861"/>
    <lineage>
        <taxon>Bacteria</taxon>
        <taxon>Bacillati</taxon>
        <taxon>Actinomycetota</taxon>
        <taxon>Actinomycetes</taxon>
        <taxon>Mycobacteriales</taxon>
        <taxon>Mycobacteriaceae</taxon>
        <taxon>Mycobacterium</taxon>
    </lineage>
</organism>
<sequence>MVVPLDRERLLAAVERSPQAVTAHDREAWVGLFTVDASIEDPVGSRPHVGTAEIGRFYDTFIEPRDITFHRDLDIVFGTVVLRDLELEVAMGPAVTMHIPAYLRYDLREAHGEWRIAELRAYWELPAMMAQFLRTGSRAMSPALQMSRDLLVIQRLRGTAGFMSGFRRVGARHKRLVQTFLDALARGDKATAMRALAPSAATTLGDNDALDIAELAEQLYRAQWSKMNGSGPTVTVSLNSGHGRGIMFADVAWRGNTITKIRYFPA</sequence>
<evidence type="ECO:0000313" key="2">
    <source>
        <dbReference type="EMBL" id="SPM42319.1"/>
    </source>
</evidence>
<dbReference type="Gene3D" id="3.10.450.50">
    <property type="match status" value="1"/>
</dbReference>
<name>A0A2U3PEZ7_9MYCO</name>
<dbReference type="AlphaFoldDB" id="A0A2U3PEZ7"/>
<reference evidence="2 3" key="1">
    <citation type="submission" date="2017-01" db="EMBL/GenBank/DDBJ databases">
        <authorList>
            <consortium name="Urmite Genomes"/>
        </authorList>
    </citation>
    <scope>NUCLEOTIDE SEQUENCE [LARGE SCALE GENOMIC DNA]</scope>
    <source>
        <strain evidence="2 3">AB215</strain>
    </source>
</reference>
<dbReference type="Proteomes" id="UP000240424">
    <property type="component" value="Unassembled WGS sequence"/>
</dbReference>
<dbReference type="STRING" id="1841861.GCA_900157365_02859"/>
<dbReference type="SUPFAM" id="SSF54427">
    <property type="entry name" value="NTF2-like"/>
    <property type="match status" value="1"/>
</dbReference>
<dbReference type="InterPro" id="IPR032710">
    <property type="entry name" value="NTF2-like_dom_sf"/>
</dbReference>
<dbReference type="EMBL" id="FUEZ01000004">
    <property type="protein sequence ID" value="SPM42319.1"/>
    <property type="molecule type" value="Genomic_DNA"/>
</dbReference>
<feature type="domain" description="Nuclear transport factor 2" evidence="1">
    <location>
        <begin position="12"/>
        <end position="129"/>
    </location>
</feature>
<protein>
    <submittedName>
        <fullName evidence="2">Transporter</fullName>
    </submittedName>
</protein>
<dbReference type="InterPro" id="IPR002075">
    <property type="entry name" value="NTF2_dom"/>
</dbReference>
<accession>A0A2U3PEZ7</accession>
<gene>
    <name evidence="2" type="ORF">MNAB215_4539</name>
</gene>
<evidence type="ECO:0000259" key="1">
    <source>
        <dbReference type="Pfam" id="PF02136"/>
    </source>
</evidence>
<proteinExistence type="predicted"/>
<dbReference type="Pfam" id="PF02136">
    <property type="entry name" value="NTF2"/>
    <property type="match status" value="1"/>
</dbReference>
<dbReference type="RefSeq" id="WP_077080791.1">
    <property type="nucleotide sequence ID" value="NZ_FUEZ01000004.1"/>
</dbReference>
<dbReference type="OrthoDB" id="5735022at2"/>
<evidence type="ECO:0000313" key="3">
    <source>
        <dbReference type="Proteomes" id="UP000240424"/>
    </source>
</evidence>